<evidence type="ECO:0000313" key="3">
    <source>
        <dbReference type="EMBL" id="ACG79185.1"/>
    </source>
</evidence>
<feature type="signal peptide" evidence="1">
    <location>
        <begin position="1"/>
        <end position="23"/>
    </location>
</feature>
<feature type="chain" id="PRO_5002825151" description="Heavy metal binding domain-containing protein" evidence="1">
    <location>
        <begin position="24"/>
        <end position="359"/>
    </location>
</feature>
<dbReference type="OrthoDB" id="332706at2"/>
<feature type="domain" description="Heavy metal binding" evidence="2">
    <location>
        <begin position="33"/>
        <end position="62"/>
    </location>
</feature>
<evidence type="ECO:0000313" key="4">
    <source>
        <dbReference type="Proteomes" id="UP000001868"/>
    </source>
</evidence>
<dbReference type="Pfam" id="PF19335">
    <property type="entry name" value="HMBD"/>
    <property type="match status" value="1"/>
</dbReference>
<name>B4R867_PHEZH</name>
<dbReference type="SUPFAM" id="SSF53474">
    <property type="entry name" value="alpha/beta-Hydrolases"/>
    <property type="match status" value="1"/>
</dbReference>
<gene>
    <name evidence="3" type="ordered locus">PHZ_c2776</name>
</gene>
<evidence type="ECO:0000259" key="2">
    <source>
        <dbReference type="Pfam" id="PF19335"/>
    </source>
</evidence>
<dbReference type="Proteomes" id="UP000001868">
    <property type="component" value="Chromosome"/>
</dbReference>
<dbReference type="KEGG" id="pzu:PHZ_c2776"/>
<dbReference type="Gene3D" id="3.40.50.1820">
    <property type="entry name" value="alpha/beta hydrolase"/>
    <property type="match status" value="1"/>
</dbReference>
<dbReference type="InterPro" id="IPR029058">
    <property type="entry name" value="AB_hydrolase_fold"/>
</dbReference>
<keyword evidence="4" id="KW-1185">Reference proteome</keyword>
<dbReference type="STRING" id="450851.PHZ_c2776"/>
<dbReference type="AlphaFoldDB" id="B4R867"/>
<dbReference type="eggNOG" id="COG3509">
    <property type="taxonomic scope" value="Bacteria"/>
</dbReference>
<proteinExistence type="predicted"/>
<evidence type="ECO:0000256" key="1">
    <source>
        <dbReference type="SAM" id="SignalP"/>
    </source>
</evidence>
<organism evidence="3 4">
    <name type="scientific">Phenylobacterium zucineum (strain HLK1)</name>
    <dbReference type="NCBI Taxonomy" id="450851"/>
    <lineage>
        <taxon>Bacteria</taxon>
        <taxon>Pseudomonadati</taxon>
        <taxon>Pseudomonadota</taxon>
        <taxon>Alphaproteobacteria</taxon>
        <taxon>Caulobacterales</taxon>
        <taxon>Caulobacteraceae</taxon>
        <taxon>Phenylobacterium</taxon>
    </lineage>
</organism>
<accession>B4R867</accession>
<reference evidence="3 4" key="1">
    <citation type="journal article" date="2008" name="BMC Genomics">
        <title>Complete genome of Phenylobacterium zucineum - a novel facultative intracellular bacterium isolated from human erythroleukemia cell line K562.</title>
        <authorList>
            <person name="Luo Y."/>
            <person name="Xu X."/>
            <person name="Ding Z."/>
            <person name="Liu Z."/>
            <person name="Zhang B."/>
            <person name="Yan Z."/>
            <person name="Sun J."/>
            <person name="Hu S."/>
            <person name="Hu X."/>
        </authorList>
    </citation>
    <scope>NUCLEOTIDE SEQUENCE [LARGE SCALE GENOMIC DNA]</scope>
    <source>
        <strain evidence="3 4">HLK1</strain>
    </source>
</reference>
<dbReference type="EMBL" id="CP000747">
    <property type="protein sequence ID" value="ACG79185.1"/>
    <property type="molecule type" value="Genomic_DNA"/>
</dbReference>
<dbReference type="RefSeq" id="WP_012523323.1">
    <property type="nucleotide sequence ID" value="NC_011144.1"/>
</dbReference>
<sequence length="359" mass="37935">MGAWSRRGAMAAGLAACCGWAPAWTQASPGGGWVCPPCGCAADGRVFDAPGRCPACGMALVPTADGPPAPGALPAGSGAFTVPGGARREDARITVHYHRPASFRPDSPVLLVLPGTGRNGGPYRDAWTRLAEARGVLVAALAYPEDQYDFAAYHLGGTVRNLRLPPTGGASVIRLRDEEIRFEVETDRSRWLFGDFDRVFGVLAAAAGARRERYDLFGHSAGGQVLHRLALFHPTSRADRIVAANAGFYTLPDLSLAPLPGLKGTGLTPDDLRAALASRLTVLLGEEDNDPEGGGTMLHTPAIDRQGLHRLARGRTFFEAGRRAAAGLDAPFAWRLQTVPGVGHDFRGMARAAGELLYP</sequence>
<dbReference type="InterPro" id="IPR045800">
    <property type="entry name" value="HMBD"/>
</dbReference>
<protein>
    <recommendedName>
        <fullName evidence="2">Heavy metal binding domain-containing protein</fullName>
    </recommendedName>
</protein>
<keyword evidence="1" id="KW-0732">Signal</keyword>
<dbReference type="GO" id="GO:0046872">
    <property type="term" value="F:metal ion binding"/>
    <property type="evidence" value="ECO:0007669"/>
    <property type="project" value="InterPro"/>
</dbReference>
<dbReference type="HOGENOM" id="CLU_060915_0_0_5"/>